<evidence type="ECO:0008006" key="4">
    <source>
        <dbReference type="Google" id="ProtNLM"/>
    </source>
</evidence>
<accession>A0A328C738</accession>
<dbReference type="Gene3D" id="2.60.120.380">
    <property type="match status" value="2"/>
</dbReference>
<gene>
    <name evidence="2" type="ORF">DL240_05750</name>
</gene>
<dbReference type="PROSITE" id="PS51257">
    <property type="entry name" value="PROKAR_LIPOPROTEIN"/>
    <property type="match status" value="1"/>
</dbReference>
<proteinExistence type="predicted"/>
<protein>
    <recommendedName>
        <fullName evidence="4">Peptidase C-terminal archaeal/bacterial domain-containing protein</fullName>
    </recommendedName>
</protein>
<name>A0A328C738_9DELT</name>
<dbReference type="Proteomes" id="UP000249169">
    <property type="component" value="Unassembled WGS sequence"/>
</dbReference>
<evidence type="ECO:0000256" key="1">
    <source>
        <dbReference type="SAM" id="SignalP"/>
    </source>
</evidence>
<dbReference type="EMBL" id="QHKO01000002">
    <property type="protein sequence ID" value="RAL23663.1"/>
    <property type="molecule type" value="Genomic_DNA"/>
</dbReference>
<feature type="signal peptide" evidence="1">
    <location>
        <begin position="1"/>
        <end position="21"/>
    </location>
</feature>
<keyword evidence="1" id="KW-0732">Signal</keyword>
<evidence type="ECO:0000313" key="2">
    <source>
        <dbReference type="EMBL" id="RAL23663.1"/>
    </source>
</evidence>
<feature type="chain" id="PRO_5016396721" description="Peptidase C-terminal archaeal/bacterial domain-containing protein" evidence="1">
    <location>
        <begin position="22"/>
        <end position="2644"/>
    </location>
</feature>
<reference evidence="2 3" key="1">
    <citation type="submission" date="2018-05" db="EMBL/GenBank/DDBJ databases">
        <title>Lujinxingia marina gen. nov. sp. nov., a new facultative anaerobic member of the class Deltaproteobacteria, and proposal of Lujinxingaceae fam. nov.</title>
        <authorList>
            <person name="Li C.-M."/>
        </authorList>
    </citation>
    <scope>NUCLEOTIDE SEQUENCE [LARGE SCALE GENOMIC DNA]</scope>
    <source>
        <strain evidence="2 3">B210</strain>
    </source>
</reference>
<evidence type="ECO:0000313" key="3">
    <source>
        <dbReference type="Proteomes" id="UP000249169"/>
    </source>
</evidence>
<sequence>MRIFSICLLFPLFMLALVACGDEEPLRDCSEDSPCERGICAEPGHCENAPACESPRDCLDGFACIAGQCSPDETGLCEEVTCARGICDPASGECVNDVICTSLTQERACLDDHLCDEGRCVSNEQFCAELGCAANRGVCSLEERACINAEHCYNNDARCLAGFYCAADNRCQPNICDEDTQECPRGVCDPASGECVSADRCEHQEECLDGLWCIARACEVPADACEVCPGNQSCDVAPNTNEVRCLENPLGCQRSTDCLDTRRCLAGKCTTVEHCYDDTLEPNNTAESATDLNAWFQHDPTPVPATICAEDVDRFAYNLQGQGLIRGVAVFEVRLHEEDIGAGVLDVALLDPAGNEVARAPTSPHGALRLEHLVLAHQLGVYSVDVRLSDQGDSPAAGLRYSVAARFVEETAATLCTDAPTLEPGTHRSDTTNGVLGALAGDCLDSNAPARAFRFVVEETSRVRLSLRLVGGAALGIVLRRSCDAPDGALACALPHEVVAGQALEAVLRKGEYYALVQGQSASERGAFDLSLSIDPLSCSPGQSRCLTQEQSEVCLPDGSGFAPQSCDEGCAAETGACTRTPGDTCVNAIDASAGYLGEISWRDLSADYDPGPGACVPNNSQSQATAYSDAVYSVTLQPGQAVEGWLSSDVAQTSIYILENCQQPQTSCLAGANAHAPADHQRFEQTAVYINTSTAPQTVYVVADSGVALIAEEPRLRILAGDIICDPGHIRCSGDGLEVCAPSGTGFLPERSCPYGCETLNEGASCAPAQNQECKGAYDLRQGAFEGRIDDYGTLSTVDGCSPEVSGADALFFVDLQSGDVLDLTLNANFAAALDVATQCDDFAASCEATQNNTAAGEQTLRFVAPAPARYFVRVAALNEAPAPEGSFVLEARVLEPLCVPGQVAGCASAGELAYCDRYGQPQTATCAGGCVAGACAEPAGDICADARQIAAGEPVRGDFRGTNTIAPGEGLAGGCDFNAAGAGPETIFAIDVPAGQRLDVEVSAENSFAIAYILGECGDADSCLNASRQGREHRLWHVAGQQDERVYIVVDRVVGAPSSSEFELVTSLQSPGCATGTLTCLDASNLGVCNQEGFYEPYLCDGGCHDARCSTPRGDICEDAPLLQSGERVSGSWSGSESLNPDTGCALTAAEAPGVDTVYAVDLQAGDVLHATLDTTASTALLYVIGGCDARNNCLAQAASGASELYYVAQAAERVHVVVDRSVAGPLTQTFELQVRVAPQSCSPGERTCMPDQVSLGYCNDYGLFEEYRCSVGCNQDRCQLPSGTSCFEPATLNAGELASGNLVGTSSFDLSSTPSAACAANGLSQTSPGPDRFWEVSLRQGDALTAYFKSPEADATLYFLEDCRSPQDCVAASQTRGRSGELRFVAEEDRTLIMALDRTSNYSLSQVPYEFFYTVEHEPCSPGELRCTGDDVLSYCDADTLQLRSIGCPGGCLNGACTTPRGDVCHDPIVISANTTLNGDFTGSNHLEAAPQAQEECAVRTATSGRDTIFAIDLQAEQVLQARLTTSAYAPTLMLLESCDAHAAGCLAFESGADVRVDFVAPQAGRYFLAVDRTTSSTSSAPFGLEVAVHEQECTPGEQTCSDDATELRRCTPYGRWESLPCSGGCAQNACQNPDGLSCAEAIALNHGDQVSATFQGNSSLSPTANSACDFSSFNSPLGPEAIYAVDLNADQWLRATLDTPYAQAWLYVLGDCFDAQSCLASRATTTTNTLDFQAPTTGTYFVVVDSRYASAQGEPFTLGVEIQSPGSCVPGTTSCSADAQDLAICVEPGVYDYRPCEGGCQDGACVIPGGSHCGDLIDASAGGTFQGGWSGTLGLNVDPEQLGDCDFNGHLPRGHHTLYHVSLQAGQVLRARLNSSSTYYSGLMYLLASCGQMDSCLQAQPTRYEDELFYVAPQAMDAVLVVDSTSTFPTSTTYQLNVAMEFPECAYGARRCDGARQRVEYCNAFGVWESFACQSDCEAGFCTEPTANTCLDAYRLSPGDEFSGEFASFSKELSLRDAACTYGQRLGSPGKDTVFALDLHAGDILEARVSTSANDISLFLLSDCQASVDESCVAGYLDTTAEEFFIPATGTYYLVIVSPLGWNPYSFTLSTRLLRGGGICQPGQPYCQGDEQTLAWCNASGTQVDTLMSCEYGCQRDRCAAPPESELNDTCPQAMLIEQSQRVSDTLGRFSNTITLPSTACTGRSTSGADAIYAVPLEAGQVLRVSSVTSSSGVLLYLLEDCADAEASCLAASTYGAYGTLEYAADTDKTLYLVVDSPYTHNTLYTLDFELGPTECVPGQNLCQDDFTLLECDNLGRIVPRQCYFGCEEEGCIPPPNNTCEDAIDASLGLAFQADLGAYTPLYAPDTLSCTGNAELGPEALFFVDVEAYERITFTLTSEATGASLWIGQGCGDAGSCVAGQRGALPGELQELVFVPEQAGRYYLFADAGDEGATGAFQVDVWVDAPLCEHGQTSCMDAQTLGVCAADRASYEPYPCHGSCVVGACTEPRGDRCEDLIAVDASGTFQGDLSALTPRIDLGYPSCTGFDTPGPDALYEVSLEAGQRLDATVRNIDGGQNDLSLYVLQTCALVSSCLAGTDTFGTVSESIGFVAPDAGSYVIVVDSYTTEDAGPYELSLNITD</sequence>
<comment type="caution">
    <text evidence="2">The sequence shown here is derived from an EMBL/GenBank/DDBJ whole genome shotgun (WGS) entry which is preliminary data.</text>
</comment>
<dbReference type="OrthoDB" id="5475743at2"/>
<keyword evidence="3" id="KW-1185">Reference proteome</keyword>
<dbReference type="RefSeq" id="WP_111728921.1">
    <property type="nucleotide sequence ID" value="NZ_QHKO01000002.1"/>
</dbReference>
<organism evidence="2 3">
    <name type="scientific">Lujinxingia litoralis</name>
    <dbReference type="NCBI Taxonomy" id="2211119"/>
    <lineage>
        <taxon>Bacteria</taxon>
        <taxon>Deltaproteobacteria</taxon>
        <taxon>Bradymonadales</taxon>
        <taxon>Lujinxingiaceae</taxon>
        <taxon>Lujinxingia</taxon>
    </lineage>
</organism>